<gene>
    <name evidence="1" type="ORF">GCM10008013_12190</name>
</gene>
<proteinExistence type="predicted"/>
<dbReference type="EMBL" id="BMFT01000001">
    <property type="protein sequence ID" value="GGH17017.1"/>
    <property type="molecule type" value="Genomic_DNA"/>
</dbReference>
<reference evidence="2" key="1">
    <citation type="journal article" date="2019" name="Int. J. Syst. Evol. Microbiol.">
        <title>The Global Catalogue of Microorganisms (GCM) 10K type strain sequencing project: providing services to taxonomists for standard genome sequencing and annotation.</title>
        <authorList>
            <consortium name="The Broad Institute Genomics Platform"/>
            <consortium name="The Broad Institute Genome Sequencing Center for Infectious Disease"/>
            <person name="Wu L."/>
            <person name="Ma J."/>
        </authorList>
    </citation>
    <scope>NUCLEOTIDE SEQUENCE [LARGE SCALE GENOMIC DNA]</scope>
    <source>
        <strain evidence="2">CGMCC 1.12769</strain>
    </source>
</reference>
<protein>
    <submittedName>
        <fullName evidence="1">Uncharacterized protein</fullName>
    </submittedName>
</protein>
<organism evidence="1 2">
    <name type="scientific">Paenibacillus segetis</name>
    <dbReference type="NCBI Taxonomy" id="1325360"/>
    <lineage>
        <taxon>Bacteria</taxon>
        <taxon>Bacillati</taxon>
        <taxon>Bacillota</taxon>
        <taxon>Bacilli</taxon>
        <taxon>Bacillales</taxon>
        <taxon>Paenibacillaceae</taxon>
        <taxon>Paenibacillus</taxon>
    </lineage>
</organism>
<dbReference type="RefSeq" id="WP_188536796.1">
    <property type="nucleotide sequence ID" value="NZ_BMFT01000001.1"/>
</dbReference>
<evidence type="ECO:0000313" key="1">
    <source>
        <dbReference type="EMBL" id="GGH17017.1"/>
    </source>
</evidence>
<accession>A0ABQ1Y963</accession>
<comment type="caution">
    <text evidence="1">The sequence shown here is derived from an EMBL/GenBank/DDBJ whole genome shotgun (WGS) entry which is preliminary data.</text>
</comment>
<dbReference type="Proteomes" id="UP000659344">
    <property type="component" value="Unassembled WGS sequence"/>
</dbReference>
<evidence type="ECO:0000313" key="2">
    <source>
        <dbReference type="Proteomes" id="UP000659344"/>
    </source>
</evidence>
<keyword evidence="2" id="KW-1185">Reference proteome</keyword>
<sequence>MQVIQKLTIVGNQTRVFEVGTELNGRVVIEIKQVGTEFEECVHSEFHVLDEDGELIASIENAPVIVDWQVIAVDDNEKDPLQRVS</sequence>
<name>A0ABQ1Y963_9BACL</name>